<sequence>MINLNQFLIRSYTNSRSTTQSHSLVKKTQRQKNPNLELLNQENPKRFFCTSDSSKEEKPTSPSPYPCQNPEFKEGPTVERDPSAIDKDARDVLQSMMKNICSLSKALAILGLVHLGLGAWISYITNSSPFTLSTEVSILGFLFFGFPFAVAFGLRQLLKHFVYVFNVMEELGSFQIPTPTLQKAKNLNLHLVRLRGFSYLCIGGASIVMVCNALARLT</sequence>
<name>A0ACB7Y8Y8_9ERIC</name>
<evidence type="ECO:0000313" key="2">
    <source>
        <dbReference type="Proteomes" id="UP000828048"/>
    </source>
</evidence>
<accession>A0ACB7Y8Y8</accession>
<protein>
    <submittedName>
        <fullName evidence="1">Uncharacterized protein</fullName>
    </submittedName>
</protein>
<dbReference type="EMBL" id="CM037157">
    <property type="protein sequence ID" value="KAH7849977.1"/>
    <property type="molecule type" value="Genomic_DNA"/>
</dbReference>
<keyword evidence="2" id="KW-1185">Reference proteome</keyword>
<organism evidence="1 2">
    <name type="scientific">Vaccinium darrowii</name>
    <dbReference type="NCBI Taxonomy" id="229202"/>
    <lineage>
        <taxon>Eukaryota</taxon>
        <taxon>Viridiplantae</taxon>
        <taxon>Streptophyta</taxon>
        <taxon>Embryophyta</taxon>
        <taxon>Tracheophyta</taxon>
        <taxon>Spermatophyta</taxon>
        <taxon>Magnoliopsida</taxon>
        <taxon>eudicotyledons</taxon>
        <taxon>Gunneridae</taxon>
        <taxon>Pentapetalae</taxon>
        <taxon>asterids</taxon>
        <taxon>Ericales</taxon>
        <taxon>Ericaceae</taxon>
        <taxon>Vaccinioideae</taxon>
        <taxon>Vaccinieae</taxon>
        <taxon>Vaccinium</taxon>
    </lineage>
</organism>
<reference evidence="1 2" key="1">
    <citation type="journal article" date="2021" name="Hortic Res">
        <title>High-quality reference genome and annotation aids understanding of berry development for evergreen blueberry (Vaccinium darrowii).</title>
        <authorList>
            <person name="Yu J."/>
            <person name="Hulse-Kemp A.M."/>
            <person name="Babiker E."/>
            <person name="Staton M."/>
        </authorList>
    </citation>
    <scope>NUCLEOTIDE SEQUENCE [LARGE SCALE GENOMIC DNA]</scope>
    <source>
        <strain evidence="2">cv. NJ 8807/NJ 8810</strain>
        <tissue evidence="1">Young leaf</tissue>
    </source>
</reference>
<evidence type="ECO:0000313" key="1">
    <source>
        <dbReference type="EMBL" id="KAH7849977.1"/>
    </source>
</evidence>
<comment type="caution">
    <text evidence="1">The sequence shown here is derived from an EMBL/GenBank/DDBJ whole genome shotgun (WGS) entry which is preliminary data.</text>
</comment>
<dbReference type="Proteomes" id="UP000828048">
    <property type="component" value="Chromosome 7"/>
</dbReference>
<proteinExistence type="predicted"/>
<gene>
    <name evidence="1" type="ORF">Vadar_025856</name>
</gene>